<dbReference type="Proteomes" id="UP001651158">
    <property type="component" value="Unassembled WGS sequence"/>
</dbReference>
<comment type="caution">
    <text evidence="2">The sequence shown here is derived from an EMBL/GenBank/DDBJ whole genome shotgun (WGS) entry which is preliminary data.</text>
</comment>
<reference evidence="2 3" key="1">
    <citation type="journal article" date="2022" name="Front. Cell. Infect. Microbiol.">
        <title>The Genomes of Two Strains of Taenia crassiceps the Animal Model for the Study of Human Cysticercosis.</title>
        <authorList>
            <person name="Bobes R.J."/>
            <person name="Estrada K."/>
            <person name="Rios-Valencia D.G."/>
            <person name="Calderon-Gallegos A."/>
            <person name="de la Torre P."/>
            <person name="Carrero J.C."/>
            <person name="Sanchez-Flores A."/>
            <person name="Laclette J.P."/>
        </authorList>
    </citation>
    <scope>NUCLEOTIDE SEQUENCE [LARGE SCALE GENOMIC DNA]</scope>
    <source>
        <strain evidence="2">WFUcys</strain>
    </source>
</reference>
<dbReference type="EMBL" id="JAKROA010000001">
    <property type="protein sequence ID" value="KAL5112265.1"/>
    <property type="molecule type" value="Genomic_DNA"/>
</dbReference>
<sequence length="265" mass="29049">MIVCLSRASIKYLSFMFDDVTDKKKHHSDGDIIIAIFYRGGTSESFQKESACPEAHGVLAVLSGAYRDLQLTVTYSSHTSEATYPHIHHTLAGAGSHTSPLPVQTLNSHTMSSTPKVVKIASGQGHRSGSKFFVRPRYRLRRRQSFGDALDRALVANGRATDQVCCYRSTLERLPVRGYCPVSSYAFNPLDDQQCGVASSRANEHHDSLGYTENCYIDQLEALQKGDSPTKRLLLNGGPMSESVTQRGRSTTSNTECCGVPDVVV</sequence>
<keyword evidence="3" id="KW-1185">Reference proteome</keyword>
<gene>
    <name evidence="2" type="ORF">TcWFU_006157</name>
</gene>
<protein>
    <submittedName>
        <fullName evidence="2">Uncharacterized protein</fullName>
    </submittedName>
</protein>
<feature type="compositionally biased region" description="Polar residues" evidence="1">
    <location>
        <begin position="242"/>
        <end position="255"/>
    </location>
</feature>
<proteinExistence type="predicted"/>
<evidence type="ECO:0000313" key="3">
    <source>
        <dbReference type="Proteomes" id="UP001651158"/>
    </source>
</evidence>
<name>A0ABR4QRI3_9CEST</name>
<organism evidence="2 3">
    <name type="scientific">Taenia crassiceps</name>
    <dbReference type="NCBI Taxonomy" id="6207"/>
    <lineage>
        <taxon>Eukaryota</taxon>
        <taxon>Metazoa</taxon>
        <taxon>Spiralia</taxon>
        <taxon>Lophotrochozoa</taxon>
        <taxon>Platyhelminthes</taxon>
        <taxon>Cestoda</taxon>
        <taxon>Eucestoda</taxon>
        <taxon>Cyclophyllidea</taxon>
        <taxon>Taeniidae</taxon>
        <taxon>Taenia</taxon>
    </lineage>
</organism>
<evidence type="ECO:0000256" key="1">
    <source>
        <dbReference type="SAM" id="MobiDB-lite"/>
    </source>
</evidence>
<feature type="region of interest" description="Disordered" evidence="1">
    <location>
        <begin position="229"/>
        <end position="255"/>
    </location>
</feature>
<evidence type="ECO:0000313" key="2">
    <source>
        <dbReference type="EMBL" id="KAL5112265.1"/>
    </source>
</evidence>
<accession>A0ABR4QRI3</accession>